<dbReference type="eggNOG" id="COG3710">
    <property type="taxonomic scope" value="Bacteria"/>
</dbReference>
<organism evidence="5 6">
    <name type="scientific">Glaciecola punicea ACAM 611</name>
    <dbReference type="NCBI Taxonomy" id="1121923"/>
    <lineage>
        <taxon>Bacteria</taxon>
        <taxon>Pseudomonadati</taxon>
        <taxon>Pseudomonadota</taxon>
        <taxon>Gammaproteobacteria</taxon>
        <taxon>Alteromonadales</taxon>
        <taxon>Alteromonadaceae</taxon>
        <taxon>Glaciecola</taxon>
    </lineage>
</organism>
<evidence type="ECO:0000259" key="4">
    <source>
        <dbReference type="PROSITE" id="PS51755"/>
    </source>
</evidence>
<dbReference type="Pfam" id="PF00486">
    <property type="entry name" value="Trans_reg_C"/>
    <property type="match status" value="1"/>
</dbReference>
<dbReference type="CDD" id="cd00383">
    <property type="entry name" value="trans_reg_C"/>
    <property type="match status" value="1"/>
</dbReference>
<dbReference type="EMBL" id="BAET01000022">
    <property type="protein sequence ID" value="GAB56115.1"/>
    <property type="molecule type" value="Genomic_DNA"/>
</dbReference>
<dbReference type="InterPro" id="IPR036388">
    <property type="entry name" value="WH-like_DNA-bd_sf"/>
</dbReference>
<feature type="domain" description="OmpR/PhoB-type" evidence="4">
    <location>
        <begin position="8"/>
        <end position="106"/>
    </location>
</feature>
<keyword evidence="3" id="KW-1133">Transmembrane helix</keyword>
<dbReference type="AlphaFoldDB" id="H5TCT8"/>
<dbReference type="InterPro" id="IPR016032">
    <property type="entry name" value="Sig_transdc_resp-reg_C-effctor"/>
</dbReference>
<keyword evidence="3" id="KW-0812">Transmembrane</keyword>
<evidence type="ECO:0000256" key="3">
    <source>
        <dbReference type="SAM" id="Phobius"/>
    </source>
</evidence>
<name>H5TCT8_9ALTE</name>
<protein>
    <recommendedName>
        <fullName evidence="4">OmpR/PhoB-type domain-containing protein</fullName>
    </recommendedName>
</protein>
<dbReference type="Proteomes" id="UP000053586">
    <property type="component" value="Unassembled WGS sequence"/>
</dbReference>
<dbReference type="SUPFAM" id="SSF46894">
    <property type="entry name" value="C-terminal effector domain of the bipartite response regulators"/>
    <property type="match status" value="1"/>
</dbReference>
<dbReference type="STRING" id="56804.BAE46_11475"/>
<evidence type="ECO:0000313" key="6">
    <source>
        <dbReference type="Proteomes" id="UP000053586"/>
    </source>
</evidence>
<keyword evidence="1 2" id="KW-0238">DNA-binding</keyword>
<reference evidence="5 6" key="2">
    <citation type="journal article" date="2017" name="Antonie Van Leeuwenhoek">
        <title>Rhizobium rhizosphaerae sp. nov., a novel species isolated from rice rhizosphere.</title>
        <authorList>
            <person name="Zhao J.J."/>
            <person name="Zhang J."/>
            <person name="Zhang R.J."/>
            <person name="Zhang C.W."/>
            <person name="Yin H.Q."/>
            <person name="Zhang X.X."/>
        </authorList>
    </citation>
    <scope>NUCLEOTIDE SEQUENCE [LARGE SCALE GENOMIC DNA]</scope>
    <source>
        <strain evidence="5 6">ACAM 611</strain>
    </source>
</reference>
<accession>H5TCT8</accession>
<dbReference type="SUPFAM" id="SSF75011">
    <property type="entry name" value="3-carboxy-cis,cis-mucoante lactonizing enzyme"/>
    <property type="match status" value="1"/>
</dbReference>
<evidence type="ECO:0000256" key="1">
    <source>
        <dbReference type="ARBA" id="ARBA00023125"/>
    </source>
</evidence>
<dbReference type="GO" id="GO:0000160">
    <property type="term" value="P:phosphorelay signal transduction system"/>
    <property type="evidence" value="ECO:0007669"/>
    <property type="project" value="InterPro"/>
</dbReference>
<dbReference type="PROSITE" id="PS51755">
    <property type="entry name" value="OMPR_PHOB"/>
    <property type="match status" value="1"/>
</dbReference>
<dbReference type="GO" id="GO:0006355">
    <property type="term" value="P:regulation of DNA-templated transcription"/>
    <property type="evidence" value="ECO:0007669"/>
    <property type="project" value="InterPro"/>
</dbReference>
<evidence type="ECO:0000256" key="2">
    <source>
        <dbReference type="PROSITE-ProRule" id="PRU01091"/>
    </source>
</evidence>
<reference evidence="5 6" key="1">
    <citation type="journal article" date="2012" name="J. Bacteriol.">
        <title>Genome sequence of proteorhodopsin-containing sea ice bacterium Glaciecola punicea ACAM 611T.</title>
        <authorList>
            <person name="Qin Q.-L."/>
            <person name="Xie B.-B."/>
            <person name="Shu Y.-L."/>
            <person name="Rong J.-C."/>
            <person name="Zhao D.-L."/>
            <person name="Zhang X.-Y."/>
            <person name="Chen X.-L."/>
            <person name="Zhou B.-C."/>
            <person name="Zhanga Y.-Z."/>
        </authorList>
    </citation>
    <scope>NUCLEOTIDE SEQUENCE [LARGE SCALE GENOMIC DNA]</scope>
    <source>
        <strain evidence="5 6">ACAM 611</strain>
    </source>
</reference>
<evidence type="ECO:0000313" key="5">
    <source>
        <dbReference type="EMBL" id="GAB56115.1"/>
    </source>
</evidence>
<dbReference type="RefSeq" id="WP_006005937.1">
    <property type="nucleotide sequence ID" value="NZ_BAET01000022.1"/>
</dbReference>
<proteinExistence type="predicted"/>
<dbReference type="OrthoDB" id="8430416at2"/>
<keyword evidence="3" id="KW-0472">Membrane</keyword>
<dbReference type="InterPro" id="IPR001867">
    <property type="entry name" value="OmpR/PhoB-type_DNA-bd"/>
</dbReference>
<dbReference type="SMART" id="SM00862">
    <property type="entry name" value="Trans_reg_C"/>
    <property type="match status" value="1"/>
</dbReference>
<comment type="caution">
    <text evidence="5">The sequence shown here is derived from an EMBL/GenBank/DDBJ whole genome shotgun (WGS) entry which is preliminary data.</text>
</comment>
<dbReference type="GO" id="GO:0003677">
    <property type="term" value="F:DNA binding"/>
    <property type="evidence" value="ECO:0007669"/>
    <property type="project" value="UniProtKB-UniRule"/>
</dbReference>
<gene>
    <name evidence="5" type="ORF">GPUN_2000</name>
</gene>
<dbReference type="Gene3D" id="1.10.10.10">
    <property type="entry name" value="Winged helix-like DNA-binding domain superfamily/Winged helix DNA-binding domain"/>
    <property type="match status" value="1"/>
</dbReference>
<feature type="transmembrane region" description="Helical" evidence="3">
    <location>
        <begin position="125"/>
        <end position="145"/>
    </location>
</feature>
<keyword evidence="6" id="KW-1185">Reference proteome</keyword>
<feature type="DNA-binding region" description="OmpR/PhoB-type" evidence="2">
    <location>
        <begin position="8"/>
        <end position="106"/>
    </location>
</feature>
<sequence>MSILSLQNKIAGFLNCKLDCNSGHLSVDGDAQKLEPMVHQFLSLLIQHQGELVSKKIVIKTLWPDKEPSDDTLRAMVKKARKALKDNARKPRYIKTVPTKGYLFIPPVNLVSPGPKFWWQLHAKLVGSIVVLVTSMLLLLLWYTLIYSGASDIGKAPIIKKTELSVLKNNDVSTHYINKVVNNVWVESADTHDASQIIIENIEQKSQQKIVFPAPLQRKFWYSQGSQRLLVQRIDKQSFYAITFMAQDNEPVINEYKTSLPSDSEILALDFTGNMLFVALNALNQIGMFDLENSVLIAPALLPPALLNISQQMEQLLEQDENAIPDLSVQIWPSPVSSAFIVNLSSEAHSSLIYYKSSLDEVASSELTLPNGLKSGVWNTRGDRFSFTDNNAGLIAFQAEEGRLTTFNTNGELINQVVADCGPNCFVISNTQGMPKLNEITFTFDALHNETGFNLNVFASEQNAQVIRTNLMVRNESLPQYTQRGLYFVSQHNDSASILFRDNKNIESTLYTFAEQASVEELTIDADDSLIAGIVNERLFVLDLNTLKMQYILLKFPKLSHIAFSQALSSDANNANNESNSTNIVFYAQSNVFGEATNARQPNGLYQYNINTQQISLLKENVKAQVLLALVDETSQGATRNQGLFTLYDNDVASVNFQSNKPAIKVNMLDCISCWRIKGNYLYQLQPNKNTKASAQIVQTSLLTGQQRKQSLLFNDVENHFSLHPSSNQMVLTSRQQLQTQLTKIEGLSQIY</sequence>